<comment type="caution">
    <text evidence="1">The sequence shown here is derived from an EMBL/GenBank/DDBJ whole genome shotgun (WGS) entry which is preliminary data.</text>
</comment>
<proteinExistence type="predicted"/>
<organism evidence="1 2">
    <name type="scientific">Rathayibacter toxicus</name>
    <dbReference type="NCBI Taxonomy" id="145458"/>
    <lineage>
        <taxon>Bacteria</taxon>
        <taxon>Bacillati</taxon>
        <taxon>Actinomycetota</taxon>
        <taxon>Actinomycetes</taxon>
        <taxon>Micrococcales</taxon>
        <taxon>Microbacteriaceae</taxon>
        <taxon>Rathayibacter</taxon>
    </lineage>
</organism>
<dbReference type="EMBL" id="LBFI01000013">
    <property type="protein sequence ID" value="KKM46740.1"/>
    <property type="molecule type" value="Genomic_DNA"/>
</dbReference>
<dbReference type="Proteomes" id="UP000052979">
    <property type="component" value="Unassembled WGS sequence"/>
</dbReference>
<evidence type="ECO:0000313" key="1">
    <source>
        <dbReference type="EMBL" id="KKM46740.1"/>
    </source>
</evidence>
<dbReference type="AlphaFoldDB" id="A0A0U1PV01"/>
<protein>
    <submittedName>
        <fullName evidence="1">Uncharacterized protein</fullName>
    </submittedName>
</protein>
<dbReference type="PATRIC" id="fig|145458.8.peg.455"/>
<keyword evidence="2" id="KW-1185">Reference proteome</keyword>
<name>A0A0U1PV01_9MICO</name>
<dbReference type="KEGG" id="rtc:APU90_02235"/>
<accession>A0A0U1PV01</accession>
<reference evidence="1 2" key="1">
    <citation type="submission" date="2015-04" db="EMBL/GenBank/DDBJ databases">
        <title>Draft genome sequence of Rathayibacter toxicus strain FH-142 (AKA 70134 or CS 32), a Western Australian isolate.</title>
        <authorList>
            <consortium name="Consortium for Microbial Forensics and Genomics (microFORGE)"/>
            <person name="Knight B.M."/>
            <person name="Roberts D.P."/>
            <person name="Lin D."/>
            <person name="Hari K."/>
            <person name="Fletcher J."/>
            <person name="Melcher U."/>
            <person name="Blagden T."/>
            <person name="Luster D.G."/>
            <person name="Sechler A.J."/>
            <person name="Schneider W.L."/>
            <person name="Winegar R.A."/>
        </authorList>
    </citation>
    <scope>NUCLEOTIDE SEQUENCE [LARGE SCALE GENOMIC DNA]</scope>
    <source>
        <strain evidence="1 2">FH142</strain>
    </source>
</reference>
<gene>
    <name evidence="1" type="ORF">VT73_02280</name>
</gene>
<sequence>MVVMKLLTDKSLALFLVELQVSMVPFPGKLFVSHLPFGLIEFRLGCFKRGSRACGAVGENYLLLLVGTISRSVSG</sequence>
<evidence type="ECO:0000313" key="2">
    <source>
        <dbReference type="Proteomes" id="UP000052979"/>
    </source>
</evidence>